<evidence type="ECO:0000256" key="2">
    <source>
        <dbReference type="ARBA" id="ARBA00022723"/>
    </source>
</evidence>
<accession>A0A0H5R9B8</accession>
<name>A0A0H5R9B8_9EUKA</name>
<dbReference type="GO" id="GO:0004722">
    <property type="term" value="F:protein serine/threonine phosphatase activity"/>
    <property type="evidence" value="ECO:0007669"/>
    <property type="project" value="InterPro"/>
</dbReference>
<evidence type="ECO:0000256" key="4">
    <source>
        <dbReference type="ARBA" id="ARBA00022912"/>
    </source>
</evidence>
<feature type="region of interest" description="Disordered" evidence="6">
    <location>
        <begin position="336"/>
        <end position="365"/>
    </location>
</feature>
<dbReference type="Gene3D" id="3.60.40.10">
    <property type="entry name" value="PPM-type phosphatase domain"/>
    <property type="match status" value="1"/>
</dbReference>
<protein>
    <recommendedName>
        <fullName evidence="7">PPM-type phosphatase domain-containing protein</fullName>
    </recommendedName>
</protein>
<evidence type="ECO:0000259" key="7">
    <source>
        <dbReference type="PROSITE" id="PS51746"/>
    </source>
</evidence>
<keyword evidence="3 5" id="KW-0378">Hydrolase</keyword>
<dbReference type="SUPFAM" id="SSF81606">
    <property type="entry name" value="PP2C-like"/>
    <property type="match status" value="1"/>
</dbReference>
<dbReference type="AlphaFoldDB" id="A0A0H5R9B8"/>
<evidence type="ECO:0000256" key="3">
    <source>
        <dbReference type="ARBA" id="ARBA00022801"/>
    </source>
</evidence>
<feature type="compositionally biased region" description="Basic and acidic residues" evidence="6">
    <location>
        <begin position="342"/>
        <end position="353"/>
    </location>
</feature>
<reference evidence="8" key="1">
    <citation type="submission" date="2015-04" db="EMBL/GenBank/DDBJ databases">
        <title>The genome sequence of the plant pathogenic Rhizarian Plasmodiophora brassicae reveals insights in its biotrophic life cycle and the origin of chitin synthesis.</title>
        <authorList>
            <person name="Schwelm A."/>
            <person name="Fogelqvist J."/>
            <person name="Knaust A."/>
            <person name="Julke S."/>
            <person name="Lilja T."/>
            <person name="Dhandapani V."/>
            <person name="Bonilla-Rosso G."/>
            <person name="Karlsson M."/>
            <person name="Shevchenko A."/>
            <person name="Choi S.R."/>
            <person name="Kim H.G."/>
            <person name="Park J.Y."/>
            <person name="Lim Y.P."/>
            <person name="Ludwig-Muller J."/>
            <person name="Dixelius C."/>
        </authorList>
    </citation>
    <scope>NUCLEOTIDE SEQUENCE</scope>
    <source>
        <tissue evidence="8">Potato root galls</tissue>
    </source>
</reference>
<dbReference type="SMART" id="SM00332">
    <property type="entry name" value="PP2Cc"/>
    <property type="match status" value="1"/>
</dbReference>
<dbReference type="InterPro" id="IPR001932">
    <property type="entry name" value="PPM-type_phosphatase-like_dom"/>
</dbReference>
<dbReference type="InterPro" id="IPR015655">
    <property type="entry name" value="PP2C"/>
</dbReference>
<dbReference type="PANTHER" id="PTHR47992">
    <property type="entry name" value="PROTEIN PHOSPHATASE"/>
    <property type="match status" value="1"/>
</dbReference>
<keyword evidence="4 5" id="KW-0904">Protein phosphatase</keyword>
<feature type="region of interest" description="Disordered" evidence="6">
    <location>
        <begin position="385"/>
        <end position="415"/>
    </location>
</feature>
<evidence type="ECO:0000313" key="8">
    <source>
        <dbReference type="EMBL" id="CRZ10720.1"/>
    </source>
</evidence>
<dbReference type="Pfam" id="PF00481">
    <property type="entry name" value="PP2C"/>
    <property type="match status" value="1"/>
</dbReference>
<sequence>MGLSHPVCARLQEQYGNERCKIAVSSMCGFRTSMEDSHTVCLNMKRHPHATFIGVYDGHGGHDAARYCAEHLLDKIDGLDDWSDQGLKDAVMEFDVQFCSPENQTRGHGCACVFVIVEHEQGVDREDSIRLTISNSGDCRALWSFSSSEHQDFVDALTVDHKPSLELEKARIVKAGGHVAADRVDGDLALSRAIGDWKYKCNPDVPFEEQKVIALPDIQRRHITASVGQGYLLVACDGIFERLSNEMVHAVIHKCLNVSDNPLETVNELLRASLAAGSRDNMSAALLLFGNGASYHRDATTMHFGPIVKDNPMFMATFHKFCADCGYEDEALEYANNYNDDDGPHSPETEADKAASVSSPPAAGRRFRLLTRDSNGKEIYLSEMLDNCEDGDEEGSPQQGQAVEDEDMEIVASTW</sequence>
<dbReference type="PROSITE" id="PS01032">
    <property type="entry name" value="PPM_1"/>
    <property type="match status" value="1"/>
</dbReference>
<keyword evidence="2" id="KW-0479">Metal-binding</keyword>
<dbReference type="GO" id="GO:0016020">
    <property type="term" value="C:membrane"/>
    <property type="evidence" value="ECO:0007669"/>
    <property type="project" value="UniProtKB-SubCell"/>
</dbReference>
<feature type="domain" description="PPM-type phosphatase" evidence="7">
    <location>
        <begin position="21"/>
        <end position="289"/>
    </location>
</feature>
<proteinExistence type="inferred from homology"/>
<comment type="similarity">
    <text evidence="5">Belongs to the PP2C family.</text>
</comment>
<dbReference type="InterPro" id="IPR036457">
    <property type="entry name" value="PPM-type-like_dom_sf"/>
</dbReference>
<dbReference type="EMBL" id="HACM01010278">
    <property type="protein sequence ID" value="CRZ10720.1"/>
    <property type="molecule type" value="Transcribed_RNA"/>
</dbReference>
<dbReference type="PROSITE" id="PS51746">
    <property type="entry name" value="PPM_2"/>
    <property type="match status" value="1"/>
</dbReference>
<evidence type="ECO:0000256" key="5">
    <source>
        <dbReference type="RuleBase" id="RU003465"/>
    </source>
</evidence>
<organism evidence="8">
    <name type="scientific">Spongospora subterranea</name>
    <dbReference type="NCBI Taxonomy" id="70186"/>
    <lineage>
        <taxon>Eukaryota</taxon>
        <taxon>Sar</taxon>
        <taxon>Rhizaria</taxon>
        <taxon>Endomyxa</taxon>
        <taxon>Phytomyxea</taxon>
        <taxon>Plasmodiophorida</taxon>
        <taxon>Plasmodiophoridae</taxon>
        <taxon>Spongospora</taxon>
    </lineage>
</organism>
<dbReference type="CDD" id="cd00143">
    <property type="entry name" value="PP2Cc"/>
    <property type="match status" value="1"/>
</dbReference>
<evidence type="ECO:0000256" key="6">
    <source>
        <dbReference type="SAM" id="MobiDB-lite"/>
    </source>
</evidence>
<feature type="compositionally biased region" description="Acidic residues" evidence="6">
    <location>
        <begin position="386"/>
        <end position="395"/>
    </location>
</feature>
<comment type="subcellular location">
    <subcellularLocation>
        <location evidence="1">Membrane</location>
        <topology evidence="1">Peripheral membrane protein</topology>
    </subcellularLocation>
</comment>
<dbReference type="InterPro" id="IPR000222">
    <property type="entry name" value="PP2C_BS"/>
</dbReference>
<evidence type="ECO:0000256" key="1">
    <source>
        <dbReference type="ARBA" id="ARBA00004170"/>
    </source>
</evidence>
<dbReference type="GO" id="GO:0046872">
    <property type="term" value="F:metal ion binding"/>
    <property type="evidence" value="ECO:0007669"/>
    <property type="project" value="UniProtKB-KW"/>
</dbReference>